<keyword evidence="2" id="KW-1133">Transmembrane helix</keyword>
<protein>
    <submittedName>
        <fullName evidence="4">Sugar transferase</fullName>
    </submittedName>
</protein>
<dbReference type="Proteomes" id="UP000664832">
    <property type="component" value="Unassembled WGS sequence"/>
</dbReference>
<dbReference type="Pfam" id="PF02397">
    <property type="entry name" value="Bac_transf"/>
    <property type="match status" value="1"/>
</dbReference>
<keyword evidence="5" id="KW-1185">Reference proteome</keyword>
<comment type="similarity">
    <text evidence="1">Belongs to the bacterial sugar transferase family.</text>
</comment>
<keyword evidence="4" id="KW-0808">Transferase</keyword>
<comment type="caution">
    <text evidence="4">The sequence shown here is derived from an EMBL/GenBank/DDBJ whole genome shotgun (WGS) entry which is preliminary data.</text>
</comment>
<sequence>MEKNIILSTNKFEKKLHDTIWRVLDIIGAISAISISLPLLVVVALCIKIEDFNAPVIFKQKRVGKNGKYFNMYKFRSMTVDAEHLLAELKEQNEMQGLMFKMKEDPRITRVGKWIRKTSVDEFPQFINILKGEMSFVGPRPPLLNEYAEYNAYHKQRLEVTPGCTGLWQISGRNQLTFEQMVALDLEYIRKRSIFFNIKIILLTFRELSNKGGGM</sequence>
<evidence type="ECO:0000256" key="1">
    <source>
        <dbReference type="ARBA" id="ARBA00006464"/>
    </source>
</evidence>
<dbReference type="RefSeq" id="WP_206897850.1">
    <property type="nucleotide sequence ID" value="NZ_JAFLWI010000002.1"/>
</dbReference>
<dbReference type="PANTHER" id="PTHR30576">
    <property type="entry name" value="COLANIC BIOSYNTHESIS UDP-GLUCOSE LIPID CARRIER TRANSFERASE"/>
    <property type="match status" value="1"/>
</dbReference>
<reference evidence="4 5" key="1">
    <citation type="submission" date="2021-03" db="EMBL/GenBank/DDBJ databases">
        <title>Enterococcal diversity collection.</title>
        <authorList>
            <person name="Gilmore M.S."/>
            <person name="Schwartzman J."/>
            <person name="Van Tyne D."/>
            <person name="Martin M."/>
            <person name="Earl A.M."/>
            <person name="Manson A.L."/>
            <person name="Straub T."/>
            <person name="Salamzade R."/>
            <person name="Saavedra J."/>
            <person name="Lebreton F."/>
            <person name="Prichula J."/>
            <person name="Schaufler K."/>
            <person name="Gaca A."/>
            <person name="Sgardioli B."/>
            <person name="Wagenaar J."/>
            <person name="Strong T."/>
        </authorList>
    </citation>
    <scope>NUCLEOTIDE SEQUENCE [LARGE SCALE GENOMIC DNA]</scope>
    <source>
        <strain evidence="4 5">MSG2901</strain>
    </source>
</reference>
<keyword evidence="2" id="KW-0472">Membrane</keyword>
<evidence type="ECO:0000313" key="5">
    <source>
        <dbReference type="Proteomes" id="UP000664832"/>
    </source>
</evidence>
<evidence type="ECO:0000259" key="3">
    <source>
        <dbReference type="Pfam" id="PF02397"/>
    </source>
</evidence>
<accession>A0ABS3HX32</accession>
<name>A0ABS3HX32_9ENTE</name>
<proteinExistence type="inferred from homology"/>
<feature type="transmembrane region" description="Helical" evidence="2">
    <location>
        <begin position="20"/>
        <end position="45"/>
    </location>
</feature>
<dbReference type="EMBL" id="JAFLWI010000002">
    <property type="protein sequence ID" value="MBO0481019.1"/>
    <property type="molecule type" value="Genomic_DNA"/>
</dbReference>
<organism evidence="4 5">
    <name type="scientific">Candidatus Enterococcus courvalinii</name>
    <dbReference type="NCBI Taxonomy" id="2815329"/>
    <lineage>
        <taxon>Bacteria</taxon>
        <taxon>Bacillati</taxon>
        <taxon>Bacillota</taxon>
        <taxon>Bacilli</taxon>
        <taxon>Lactobacillales</taxon>
        <taxon>Enterococcaceae</taxon>
        <taxon>Enterococcus</taxon>
    </lineage>
</organism>
<dbReference type="InterPro" id="IPR003362">
    <property type="entry name" value="Bact_transf"/>
</dbReference>
<evidence type="ECO:0000256" key="2">
    <source>
        <dbReference type="SAM" id="Phobius"/>
    </source>
</evidence>
<dbReference type="PANTHER" id="PTHR30576:SF10">
    <property type="entry name" value="SLL5057 PROTEIN"/>
    <property type="match status" value="1"/>
</dbReference>
<keyword evidence="2" id="KW-0812">Transmembrane</keyword>
<evidence type="ECO:0000313" key="4">
    <source>
        <dbReference type="EMBL" id="MBO0481019.1"/>
    </source>
</evidence>
<feature type="domain" description="Bacterial sugar transferase" evidence="3">
    <location>
        <begin position="22"/>
        <end position="207"/>
    </location>
</feature>
<gene>
    <name evidence="4" type="ORF">JZO71_01610</name>
</gene>
<dbReference type="GO" id="GO:0016740">
    <property type="term" value="F:transferase activity"/>
    <property type="evidence" value="ECO:0007669"/>
    <property type="project" value="UniProtKB-KW"/>
</dbReference>